<dbReference type="Gene3D" id="3.30.70.1060">
    <property type="entry name" value="Dimeric alpha+beta barrel"/>
    <property type="match status" value="1"/>
</dbReference>
<accession>A0A6J6ERY4</accession>
<dbReference type="InterPro" id="IPR011008">
    <property type="entry name" value="Dimeric_a/b-barrel"/>
</dbReference>
<sequence length="108" mass="11533">MRSIIFVIDDSSGSASGDEMTAIDAFNSALQGDGHWVMAAGIAAPGQAEVIDGREGRESSSSGSLFDGAEYFSGFWIVETDDLETARRLAVAGSRACNRKVELRPFLR</sequence>
<proteinExistence type="predicted"/>
<dbReference type="InterPro" id="IPR005545">
    <property type="entry name" value="YCII"/>
</dbReference>
<dbReference type="SUPFAM" id="SSF54909">
    <property type="entry name" value="Dimeric alpha+beta barrel"/>
    <property type="match status" value="1"/>
</dbReference>
<dbReference type="EMBL" id="CAEZTS010000059">
    <property type="protein sequence ID" value="CAB4578165.1"/>
    <property type="molecule type" value="Genomic_DNA"/>
</dbReference>
<dbReference type="Pfam" id="PF03795">
    <property type="entry name" value="YCII"/>
    <property type="match status" value="1"/>
</dbReference>
<dbReference type="AlphaFoldDB" id="A0A6J6ERY4"/>
<gene>
    <name evidence="2" type="ORF">UFOPK1722_00817</name>
</gene>
<name>A0A6J6ERY4_9ZZZZ</name>
<protein>
    <submittedName>
        <fullName evidence="2">Unannotated protein</fullName>
    </submittedName>
</protein>
<evidence type="ECO:0000259" key="1">
    <source>
        <dbReference type="Pfam" id="PF03795"/>
    </source>
</evidence>
<evidence type="ECO:0000313" key="2">
    <source>
        <dbReference type="EMBL" id="CAB4578165.1"/>
    </source>
</evidence>
<reference evidence="2" key="1">
    <citation type="submission" date="2020-05" db="EMBL/GenBank/DDBJ databases">
        <authorList>
            <person name="Chiriac C."/>
            <person name="Salcher M."/>
            <person name="Ghai R."/>
            <person name="Kavagutti S V."/>
        </authorList>
    </citation>
    <scope>NUCLEOTIDE SEQUENCE</scope>
</reference>
<feature type="domain" description="YCII-related" evidence="1">
    <location>
        <begin position="15"/>
        <end position="92"/>
    </location>
</feature>
<organism evidence="2">
    <name type="scientific">freshwater metagenome</name>
    <dbReference type="NCBI Taxonomy" id="449393"/>
    <lineage>
        <taxon>unclassified sequences</taxon>
        <taxon>metagenomes</taxon>
        <taxon>ecological metagenomes</taxon>
    </lineage>
</organism>